<dbReference type="EMBL" id="SORE01000015">
    <property type="protein sequence ID" value="TDY45190.1"/>
    <property type="molecule type" value="Genomic_DNA"/>
</dbReference>
<keyword evidence="4" id="KW-1185">Reference proteome</keyword>
<name>A0A4R8LNH2_9BURK</name>
<comment type="caution">
    <text evidence="3">The sequence shown here is derived from an EMBL/GenBank/DDBJ whole genome shotgun (WGS) entry which is preliminary data.</text>
</comment>
<dbReference type="AlphaFoldDB" id="A0A4R8LNH2"/>
<dbReference type="PANTHER" id="PTHR30486">
    <property type="entry name" value="TWITCHING MOTILITY PROTEIN PILT"/>
    <property type="match status" value="1"/>
</dbReference>
<dbReference type="SMART" id="SM00382">
    <property type="entry name" value="AAA"/>
    <property type="match status" value="1"/>
</dbReference>
<organism evidence="3 4">
    <name type="scientific">Paraburkholderia rhizosphaerae</name>
    <dbReference type="NCBI Taxonomy" id="480658"/>
    <lineage>
        <taxon>Bacteria</taxon>
        <taxon>Pseudomonadati</taxon>
        <taxon>Pseudomonadota</taxon>
        <taxon>Betaproteobacteria</taxon>
        <taxon>Burkholderiales</taxon>
        <taxon>Burkholderiaceae</taxon>
        <taxon>Paraburkholderia</taxon>
    </lineage>
</organism>
<evidence type="ECO:0000313" key="3">
    <source>
        <dbReference type="EMBL" id="TDY45190.1"/>
    </source>
</evidence>
<dbReference type="InterPro" id="IPR050921">
    <property type="entry name" value="T4SS_GSP_E_ATPase"/>
</dbReference>
<sequence length="402" mass="45136">MARIHAHSYFHYLQLPSDWTFSPRTDTITELPTSAAAMTHPSELRDLTREILDLVDASRVFTDIHIEQDRPIMIKTPRGWIEAEGGPVLIDEMAPLLAAIDENWDTRLAQGALDRPFVLTRCRLRCHVFRTSGGRKTVISIRRLPLHPLPLDKLGLPAYIRTMLESSKGIVFVTGPTGSGKTTTIASLLDHINRTRSCHIVTIEQPIEYGLERHQSIISQREVPTDTPSFSNGMREVLRQRPDVIMVGEIRDLETAEAVLQAGESGHLVFATMHTSSALNTLTRLLSFFPAEQRERHAASLANSLIGVICQSLVPSEDGNQLVLAAELLFNHNQQISTLLVDPAKIAFLADFIRRKEDNMSRSLNEHLAQLVAKDVISTRDALRSTYHRMELHEMLQSSVNR</sequence>
<dbReference type="Gene3D" id="3.40.50.300">
    <property type="entry name" value="P-loop containing nucleotide triphosphate hydrolases"/>
    <property type="match status" value="1"/>
</dbReference>
<dbReference type="InterPro" id="IPR001482">
    <property type="entry name" value="T2SS/T4SS_dom"/>
</dbReference>
<comment type="similarity">
    <text evidence="1">Belongs to the GSP E family.</text>
</comment>
<dbReference type="GO" id="GO:0016887">
    <property type="term" value="F:ATP hydrolysis activity"/>
    <property type="evidence" value="ECO:0007669"/>
    <property type="project" value="InterPro"/>
</dbReference>
<feature type="domain" description="Bacterial type II secretion system protein E" evidence="2">
    <location>
        <begin position="238"/>
        <end position="252"/>
    </location>
</feature>
<evidence type="ECO:0000256" key="1">
    <source>
        <dbReference type="ARBA" id="ARBA00006611"/>
    </source>
</evidence>
<dbReference type="PROSITE" id="PS00662">
    <property type="entry name" value="T2SP_E"/>
    <property type="match status" value="1"/>
</dbReference>
<gene>
    <name evidence="3" type="ORF">BX592_115157</name>
</gene>
<dbReference type="InterPro" id="IPR027417">
    <property type="entry name" value="P-loop_NTPase"/>
</dbReference>
<proteinExistence type="inferred from homology"/>
<accession>A0A4R8LNH2</accession>
<protein>
    <submittedName>
        <fullName evidence="3">Twitching motility protein PilT</fullName>
    </submittedName>
</protein>
<dbReference type="Pfam" id="PF00437">
    <property type="entry name" value="T2SSE"/>
    <property type="match status" value="1"/>
</dbReference>
<dbReference type="InterPro" id="IPR003593">
    <property type="entry name" value="AAA+_ATPase"/>
</dbReference>
<evidence type="ECO:0000259" key="2">
    <source>
        <dbReference type="PROSITE" id="PS00662"/>
    </source>
</evidence>
<evidence type="ECO:0000313" key="4">
    <source>
        <dbReference type="Proteomes" id="UP000295509"/>
    </source>
</evidence>
<dbReference type="PANTHER" id="PTHR30486:SF6">
    <property type="entry name" value="TYPE IV PILUS RETRACTATION ATPASE PILT"/>
    <property type="match status" value="1"/>
</dbReference>
<reference evidence="3 4" key="1">
    <citation type="submission" date="2019-03" db="EMBL/GenBank/DDBJ databases">
        <title>Genomic Encyclopedia of Type Strains, Phase III (KMG-III): the genomes of soil and plant-associated and newly described type strains.</title>
        <authorList>
            <person name="Whitman W."/>
        </authorList>
    </citation>
    <scope>NUCLEOTIDE SEQUENCE [LARGE SCALE GENOMIC DNA]</scope>
    <source>
        <strain evidence="3 4">LMG 29544</strain>
    </source>
</reference>
<dbReference type="Proteomes" id="UP000295509">
    <property type="component" value="Unassembled WGS sequence"/>
</dbReference>
<dbReference type="SUPFAM" id="SSF52540">
    <property type="entry name" value="P-loop containing nucleoside triphosphate hydrolases"/>
    <property type="match status" value="1"/>
</dbReference>